<evidence type="ECO:0000256" key="2">
    <source>
        <dbReference type="ARBA" id="ARBA00022475"/>
    </source>
</evidence>
<dbReference type="CDD" id="cd06464">
    <property type="entry name" value="ACD_sHsps-like"/>
    <property type="match status" value="1"/>
</dbReference>
<protein>
    <recommendedName>
        <fullName evidence="8">SHSP domain-containing protein</fullName>
    </recommendedName>
</protein>
<dbReference type="InterPro" id="IPR008978">
    <property type="entry name" value="HSP20-like_chaperone"/>
</dbReference>
<evidence type="ECO:0000313" key="10">
    <source>
        <dbReference type="Proteomes" id="UP000541444"/>
    </source>
</evidence>
<dbReference type="AlphaFoldDB" id="A0A7J7N8M6"/>
<feature type="region of interest" description="Disordered" evidence="6">
    <location>
        <begin position="146"/>
        <end position="172"/>
    </location>
</feature>
<dbReference type="EMBL" id="JACGCM010000981">
    <property type="protein sequence ID" value="KAF6163384.1"/>
    <property type="molecule type" value="Genomic_DNA"/>
</dbReference>
<comment type="subcellular location">
    <subcellularLocation>
        <location evidence="1">Cell membrane</location>
        <topology evidence="1">Single-pass membrane protein</topology>
    </subcellularLocation>
</comment>
<evidence type="ECO:0000313" key="9">
    <source>
        <dbReference type="EMBL" id="KAF6163384.1"/>
    </source>
</evidence>
<keyword evidence="3" id="KW-0611">Plant defense</keyword>
<dbReference type="GO" id="GO:0005886">
    <property type="term" value="C:plasma membrane"/>
    <property type="evidence" value="ECO:0007669"/>
    <property type="project" value="UniProtKB-SubCell"/>
</dbReference>
<evidence type="ECO:0000256" key="7">
    <source>
        <dbReference type="SAM" id="Phobius"/>
    </source>
</evidence>
<feature type="compositionally biased region" description="Acidic residues" evidence="6">
    <location>
        <begin position="283"/>
        <end position="292"/>
    </location>
</feature>
<feature type="domain" description="SHSP" evidence="8">
    <location>
        <begin position="22"/>
        <end position="141"/>
    </location>
</feature>
<evidence type="ECO:0000256" key="3">
    <source>
        <dbReference type="ARBA" id="ARBA00022821"/>
    </source>
</evidence>
<dbReference type="PROSITE" id="PS01031">
    <property type="entry name" value="SHSP"/>
    <property type="match status" value="1"/>
</dbReference>
<sequence length="460" mass="52070">MEFELGLKISKTSESLTSTDFRITKDRAGPLFFSKETKTMFILIVNLKGFKREKIKIKINEDGSQITISGEKPVQEIVMVRWTMYKEVEIMGFRKVFRIPHGVVLDRIKAKFNDEEAVLSVFMPKLIKGIQGVRIEEVKEEPKIIKNKESDQVGETSSLTPTVDHEKEPGQGKKLLEPMEVVSDQLSTPGVGIVSSNETQNEAPLVSLDPMKTLNVLAKESQEHNDNADTIVSPKAELEKELQEHSNNLETVDSVNAEPEQELQEQNDNLETTECAKVKPEEELQENDDNLENTESIKAEPYQLLHTEEETKKLKQEMPTGEDVPENTKDTFSKPVEPTILEPGQGIHPSETMQPQNGLNGHSEFHGDNISQAENEIQEENEDTHDEVKPQEEERHIEEAEEEESKRNEDDDPLAQTNKKTPMRGSWFCAPCILTGSAFLGLLIVLVIQLLRKNKKSKNH</sequence>
<dbReference type="PANTHER" id="PTHR43670:SF34">
    <property type="entry name" value="HSP20-LIKE CHAPERONES SUPERFAMILY PROTEIN"/>
    <property type="match status" value="1"/>
</dbReference>
<keyword evidence="7" id="KW-0812">Transmembrane</keyword>
<dbReference type="Pfam" id="PF00011">
    <property type="entry name" value="HSP20"/>
    <property type="match status" value="1"/>
</dbReference>
<dbReference type="Proteomes" id="UP000541444">
    <property type="component" value="Unassembled WGS sequence"/>
</dbReference>
<feature type="compositionally biased region" description="Basic and acidic residues" evidence="6">
    <location>
        <begin position="163"/>
        <end position="172"/>
    </location>
</feature>
<organism evidence="9 10">
    <name type="scientific">Kingdonia uniflora</name>
    <dbReference type="NCBI Taxonomy" id="39325"/>
    <lineage>
        <taxon>Eukaryota</taxon>
        <taxon>Viridiplantae</taxon>
        <taxon>Streptophyta</taxon>
        <taxon>Embryophyta</taxon>
        <taxon>Tracheophyta</taxon>
        <taxon>Spermatophyta</taxon>
        <taxon>Magnoliopsida</taxon>
        <taxon>Ranunculales</taxon>
        <taxon>Circaeasteraceae</taxon>
        <taxon>Kingdonia</taxon>
    </lineage>
</organism>
<evidence type="ECO:0000256" key="4">
    <source>
        <dbReference type="PROSITE-ProRule" id="PRU00285"/>
    </source>
</evidence>
<dbReference type="OrthoDB" id="1920188at2759"/>
<feature type="compositionally biased region" description="Basic and acidic residues" evidence="6">
    <location>
        <begin position="306"/>
        <end position="316"/>
    </location>
</feature>
<feature type="transmembrane region" description="Helical" evidence="7">
    <location>
        <begin position="425"/>
        <end position="451"/>
    </location>
</feature>
<accession>A0A7J7N8M6</accession>
<gene>
    <name evidence="9" type="ORF">GIB67_029233</name>
</gene>
<feature type="region of interest" description="Disordered" evidence="6">
    <location>
        <begin position="250"/>
        <end position="422"/>
    </location>
</feature>
<evidence type="ECO:0000256" key="6">
    <source>
        <dbReference type="SAM" id="MobiDB-lite"/>
    </source>
</evidence>
<feature type="compositionally biased region" description="Acidic residues" evidence="6">
    <location>
        <begin position="376"/>
        <end position="385"/>
    </location>
</feature>
<dbReference type="PANTHER" id="PTHR43670">
    <property type="entry name" value="HEAT SHOCK PROTEIN 26"/>
    <property type="match status" value="1"/>
</dbReference>
<name>A0A7J7N8M6_9MAGN</name>
<evidence type="ECO:0000256" key="5">
    <source>
        <dbReference type="RuleBase" id="RU003616"/>
    </source>
</evidence>
<evidence type="ECO:0000259" key="8">
    <source>
        <dbReference type="PROSITE" id="PS01031"/>
    </source>
</evidence>
<dbReference type="GO" id="GO:0006952">
    <property type="term" value="P:defense response"/>
    <property type="evidence" value="ECO:0007669"/>
    <property type="project" value="UniProtKB-KW"/>
</dbReference>
<dbReference type="SUPFAM" id="SSF49764">
    <property type="entry name" value="HSP20-like chaperones"/>
    <property type="match status" value="1"/>
</dbReference>
<dbReference type="Gene3D" id="2.60.40.790">
    <property type="match status" value="1"/>
</dbReference>
<comment type="similarity">
    <text evidence="4 5">Belongs to the small heat shock protein (HSP20) family.</text>
</comment>
<dbReference type="GO" id="GO:0034605">
    <property type="term" value="P:cellular response to heat"/>
    <property type="evidence" value="ECO:0007669"/>
    <property type="project" value="TreeGrafter"/>
</dbReference>
<feature type="compositionally biased region" description="Polar residues" evidence="6">
    <location>
        <begin position="351"/>
        <end position="360"/>
    </location>
</feature>
<feature type="compositionally biased region" description="Basic and acidic residues" evidence="6">
    <location>
        <begin position="386"/>
        <end position="409"/>
    </location>
</feature>
<keyword evidence="2" id="KW-1003">Cell membrane</keyword>
<comment type="caution">
    <text evidence="9">The sequence shown here is derived from an EMBL/GenBank/DDBJ whole genome shotgun (WGS) entry which is preliminary data.</text>
</comment>
<proteinExistence type="inferred from homology"/>
<reference evidence="9 10" key="1">
    <citation type="journal article" date="2020" name="IScience">
        <title>Genome Sequencing of the Endangered Kingdonia uniflora (Circaeasteraceae, Ranunculales) Reveals Potential Mechanisms of Evolutionary Specialization.</title>
        <authorList>
            <person name="Sun Y."/>
            <person name="Deng T."/>
            <person name="Zhang A."/>
            <person name="Moore M.J."/>
            <person name="Landis J.B."/>
            <person name="Lin N."/>
            <person name="Zhang H."/>
            <person name="Zhang X."/>
            <person name="Huang J."/>
            <person name="Zhang X."/>
            <person name="Sun H."/>
            <person name="Wang H."/>
        </authorList>
    </citation>
    <scope>NUCLEOTIDE SEQUENCE [LARGE SCALE GENOMIC DNA]</scope>
    <source>
        <strain evidence="9">TB1705</strain>
        <tissue evidence="9">Leaf</tissue>
    </source>
</reference>
<evidence type="ECO:0000256" key="1">
    <source>
        <dbReference type="ARBA" id="ARBA00004162"/>
    </source>
</evidence>
<dbReference type="InterPro" id="IPR002068">
    <property type="entry name" value="A-crystallin/Hsp20_dom"/>
</dbReference>
<keyword evidence="10" id="KW-1185">Reference proteome</keyword>
<keyword evidence="7" id="KW-1133">Transmembrane helix</keyword>
<keyword evidence="7" id="KW-0472">Membrane</keyword>